<feature type="domain" description="DUF1858" evidence="1">
    <location>
        <begin position="2"/>
        <end position="54"/>
    </location>
</feature>
<dbReference type="EMBL" id="BAAACP010000010">
    <property type="protein sequence ID" value="GAA0864660.1"/>
    <property type="molecule type" value="Genomic_DNA"/>
</dbReference>
<keyword evidence="3" id="KW-1185">Reference proteome</keyword>
<dbReference type="PANTHER" id="PTHR39341:SF1">
    <property type="entry name" value="DUF1858 DOMAIN-CONTAINING PROTEIN"/>
    <property type="match status" value="1"/>
</dbReference>
<dbReference type="Gene3D" id="1.10.3910.10">
    <property type="entry name" value="SP0561-like"/>
    <property type="match status" value="1"/>
</dbReference>
<dbReference type="Pfam" id="PF08984">
    <property type="entry name" value="DUF1858"/>
    <property type="match status" value="1"/>
</dbReference>
<dbReference type="RefSeq" id="WP_346045334.1">
    <property type="nucleotide sequence ID" value="NZ_BAAACP010000010.1"/>
</dbReference>
<sequence length="61" mass="6748">MITKDTIIADIIKIRPDAAQILMSYGMGCIGCPSAQMEKLEQACEIHGLDLEEVLKKLNEN</sequence>
<dbReference type="InterPro" id="IPR023883">
    <property type="entry name" value="CHP03980_redox-disulphide"/>
</dbReference>
<reference evidence="2 3" key="1">
    <citation type="journal article" date="2019" name="Int. J. Syst. Evol. Microbiol.">
        <title>The Global Catalogue of Microorganisms (GCM) 10K type strain sequencing project: providing services to taxonomists for standard genome sequencing and annotation.</title>
        <authorList>
            <consortium name="The Broad Institute Genomics Platform"/>
            <consortium name="The Broad Institute Genome Sequencing Center for Infectious Disease"/>
            <person name="Wu L."/>
            <person name="Ma J."/>
        </authorList>
    </citation>
    <scope>NUCLEOTIDE SEQUENCE [LARGE SCALE GENOMIC DNA]</scope>
    <source>
        <strain evidence="2 3">JCM 6486</strain>
    </source>
</reference>
<evidence type="ECO:0000313" key="2">
    <source>
        <dbReference type="EMBL" id="GAA0864660.1"/>
    </source>
</evidence>
<proteinExistence type="predicted"/>
<dbReference type="SUPFAM" id="SSF140683">
    <property type="entry name" value="SP0561-like"/>
    <property type="match status" value="1"/>
</dbReference>
<dbReference type="PANTHER" id="PTHR39341">
    <property type="entry name" value="BSL7085 PROTEIN"/>
    <property type="match status" value="1"/>
</dbReference>
<name>A0ABN1M5R7_9FIRM</name>
<gene>
    <name evidence="2" type="ORF">GCM10008917_19060</name>
</gene>
<accession>A0ABN1M5R7</accession>
<dbReference type="NCBIfam" id="TIGR03980">
    <property type="entry name" value="prismane_assoc"/>
    <property type="match status" value="1"/>
</dbReference>
<evidence type="ECO:0000259" key="1">
    <source>
        <dbReference type="Pfam" id="PF08984"/>
    </source>
</evidence>
<dbReference type="InterPro" id="IPR015077">
    <property type="entry name" value="DUF1858"/>
</dbReference>
<organism evidence="2 3">
    <name type="scientific">Paraclostridium tenue</name>
    <dbReference type="NCBI Taxonomy" id="1737"/>
    <lineage>
        <taxon>Bacteria</taxon>
        <taxon>Bacillati</taxon>
        <taxon>Bacillota</taxon>
        <taxon>Clostridia</taxon>
        <taxon>Peptostreptococcales</taxon>
        <taxon>Peptostreptococcaceae</taxon>
        <taxon>Paraclostridium</taxon>
    </lineage>
</organism>
<dbReference type="Proteomes" id="UP001400965">
    <property type="component" value="Unassembled WGS sequence"/>
</dbReference>
<evidence type="ECO:0000313" key="3">
    <source>
        <dbReference type="Proteomes" id="UP001400965"/>
    </source>
</evidence>
<dbReference type="InterPro" id="IPR038062">
    <property type="entry name" value="ScdA-like_N_sf"/>
</dbReference>
<protein>
    <submittedName>
        <fullName evidence="2">DUF1858 domain-containing protein</fullName>
    </submittedName>
</protein>
<comment type="caution">
    <text evidence="2">The sequence shown here is derived from an EMBL/GenBank/DDBJ whole genome shotgun (WGS) entry which is preliminary data.</text>
</comment>